<dbReference type="Proteomes" id="UP001447188">
    <property type="component" value="Unassembled WGS sequence"/>
</dbReference>
<comment type="caution">
    <text evidence="2">The sequence shown here is derived from an EMBL/GenBank/DDBJ whole genome shotgun (WGS) entry which is preliminary data.</text>
</comment>
<name>A0ABR3G5I2_9PEZI</name>
<protein>
    <recommendedName>
        <fullName evidence="1">DUF4939 domain-containing protein</fullName>
    </recommendedName>
</protein>
<dbReference type="Pfam" id="PF16297">
    <property type="entry name" value="DUF4939"/>
    <property type="match status" value="1"/>
</dbReference>
<evidence type="ECO:0000313" key="2">
    <source>
        <dbReference type="EMBL" id="KAL0631190.1"/>
    </source>
</evidence>
<reference evidence="2 3" key="1">
    <citation type="submission" date="2024-02" db="EMBL/GenBank/DDBJ databases">
        <title>Discinaceae phylogenomics.</title>
        <authorList>
            <person name="Dirks A.C."/>
            <person name="James T.Y."/>
        </authorList>
    </citation>
    <scope>NUCLEOTIDE SEQUENCE [LARGE SCALE GENOMIC DNA]</scope>
    <source>
        <strain evidence="2 3">ACD0624</strain>
    </source>
</reference>
<dbReference type="EMBL" id="JBBBZM010000283">
    <property type="protein sequence ID" value="KAL0631190.1"/>
    <property type="molecule type" value="Genomic_DNA"/>
</dbReference>
<proteinExistence type="predicted"/>
<dbReference type="InterPro" id="IPR032549">
    <property type="entry name" value="DUF4939"/>
</dbReference>
<evidence type="ECO:0000259" key="1">
    <source>
        <dbReference type="Pfam" id="PF16297"/>
    </source>
</evidence>
<gene>
    <name evidence="2" type="ORF">Q9L58_009942</name>
</gene>
<accession>A0ABR3G5I2</accession>
<organism evidence="2 3">
    <name type="scientific">Discina gigas</name>
    <dbReference type="NCBI Taxonomy" id="1032678"/>
    <lineage>
        <taxon>Eukaryota</taxon>
        <taxon>Fungi</taxon>
        <taxon>Dikarya</taxon>
        <taxon>Ascomycota</taxon>
        <taxon>Pezizomycotina</taxon>
        <taxon>Pezizomycetes</taxon>
        <taxon>Pezizales</taxon>
        <taxon>Discinaceae</taxon>
        <taxon>Discina</taxon>
    </lineage>
</organism>
<evidence type="ECO:0000313" key="3">
    <source>
        <dbReference type="Proteomes" id="UP001447188"/>
    </source>
</evidence>
<keyword evidence="3" id="KW-1185">Reference proteome</keyword>
<feature type="domain" description="DUF4939" evidence="1">
    <location>
        <begin position="78"/>
        <end position="162"/>
    </location>
</feature>
<sequence>MSEYDPNSQTLYDNIAYTIGRLRQERPDIHPQYQARVTAPGEALAQIRGHQSTINNLNLCMILLQTLHDPRSPPAAKTAEVGDPEAFSSSERPKLPVFFKRLGLKFSVNASQFPNDSVKISYAGALLKDSTREWFHPQIDDNGSNSVDNYAAFVLALKNGLGIQIPRQLQKEG</sequence>